<evidence type="ECO:0000313" key="5">
    <source>
        <dbReference type="Proteomes" id="UP000027037"/>
    </source>
</evidence>
<dbReference type="eggNOG" id="COG4249">
    <property type="taxonomic scope" value="Bacteria"/>
</dbReference>
<feature type="chain" id="PRO_5001614168" description="Caspase family p20 domain-containing protein" evidence="2">
    <location>
        <begin position="23"/>
        <end position="696"/>
    </location>
</feature>
<keyword evidence="5" id="KW-1185">Reference proteome</keyword>
<feature type="domain" description="Caspase family p20" evidence="3">
    <location>
        <begin position="467"/>
        <end position="549"/>
    </location>
</feature>
<dbReference type="PANTHER" id="PTHR22576:SF37">
    <property type="entry name" value="MUCOSA-ASSOCIATED LYMPHOID TISSUE LYMPHOMA TRANSLOCATION PROTEIN 1"/>
    <property type="match status" value="1"/>
</dbReference>
<accession>A0A062TZZ1</accession>
<feature type="compositionally biased region" description="Acidic residues" evidence="1">
    <location>
        <begin position="39"/>
        <end position="49"/>
    </location>
</feature>
<dbReference type="GO" id="GO:0004197">
    <property type="term" value="F:cysteine-type endopeptidase activity"/>
    <property type="evidence" value="ECO:0007669"/>
    <property type="project" value="InterPro"/>
</dbReference>
<dbReference type="EMBL" id="AWFF01000050">
    <property type="protein sequence ID" value="KCZ53621.1"/>
    <property type="molecule type" value="Genomic_DNA"/>
</dbReference>
<keyword evidence="2" id="KW-0732">Signal</keyword>
<name>A0A062TZZ1_9PROT</name>
<reference evidence="4 5" key="1">
    <citation type="journal article" date="2014" name="Antonie Van Leeuwenhoek">
        <title>Hyphomonas beringensis sp. nov. and Hyphomonas chukchiensis sp. nov., isolated from surface seawater of the Bering Sea and Chukchi Sea.</title>
        <authorList>
            <person name="Li C."/>
            <person name="Lai Q."/>
            <person name="Li G."/>
            <person name="Dong C."/>
            <person name="Wang J."/>
            <person name="Liao Y."/>
            <person name="Shao Z."/>
        </authorList>
    </citation>
    <scope>NUCLEOTIDE SEQUENCE [LARGE SCALE GENOMIC DNA]</scope>
    <source>
        <strain evidence="4 5">25B14_1</strain>
    </source>
</reference>
<proteinExistence type="predicted"/>
<comment type="caution">
    <text evidence="4">The sequence shown here is derived from an EMBL/GenBank/DDBJ whole genome shotgun (WGS) entry which is preliminary data.</text>
</comment>
<feature type="compositionally biased region" description="Polar residues" evidence="1">
    <location>
        <begin position="418"/>
        <end position="428"/>
    </location>
</feature>
<dbReference type="GO" id="GO:0006508">
    <property type="term" value="P:proteolysis"/>
    <property type="evidence" value="ECO:0007669"/>
    <property type="project" value="InterPro"/>
</dbReference>
<dbReference type="InterPro" id="IPR029030">
    <property type="entry name" value="Caspase-like_dom_sf"/>
</dbReference>
<evidence type="ECO:0000256" key="1">
    <source>
        <dbReference type="SAM" id="MobiDB-lite"/>
    </source>
</evidence>
<evidence type="ECO:0000259" key="3">
    <source>
        <dbReference type="PROSITE" id="PS50208"/>
    </source>
</evidence>
<dbReference type="AlphaFoldDB" id="A0A062TZZ1"/>
<evidence type="ECO:0000256" key="2">
    <source>
        <dbReference type="SAM" id="SignalP"/>
    </source>
</evidence>
<dbReference type="InterPro" id="IPR011600">
    <property type="entry name" value="Pept_C14_caspase"/>
</dbReference>
<dbReference type="Gene3D" id="3.40.50.1460">
    <property type="match status" value="1"/>
</dbReference>
<dbReference type="Pfam" id="PF00656">
    <property type="entry name" value="Peptidase_C14"/>
    <property type="match status" value="1"/>
</dbReference>
<protein>
    <recommendedName>
        <fullName evidence="3">Caspase family p20 domain-containing protein</fullName>
    </recommendedName>
</protein>
<feature type="region of interest" description="Disordered" evidence="1">
    <location>
        <begin position="17"/>
        <end position="110"/>
    </location>
</feature>
<feature type="signal peptide" evidence="2">
    <location>
        <begin position="1"/>
        <end position="22"/>
    </location>
</feature>
<dbReference type="PATRIC" id="fig|1280946.3.peg.2513"/>
<feature type="region of interest" description="Disordered" evidence="1">
    <location>
        <begin position="405"/>
        <end position="452"/>
    </location>
</feature>
<organism evidence="4 5">
    <name type="scientific">Hyphomonas beringensis</name>
    <dbReference type="NCBI Taxonomy" id="1280946"/>
    <lineage>
        <taxon>Bacteria</taxon>
        <taxon>Pseudomonadati</taxon>
        <taxon>Pseudomonadota</taxon>
        <taxon>Alphaproteobacteria</taxon>
        <taxon>Hyphomonadales</taxon>
        <taxon>Hyphomonadaceae</taxon>
        <taxon>Hyphomonas</taxon>
    </lineage>
</organism>
<dbReference type="InterPro" id="IPR052039">
    <property type="entry name" value="Caspase-related_regulators"/>
</dbReference>
<dbReference type="InterPro" id="IPR001309">
    <property type="entry name" value="Pept_C14_p20"/>
</dbReference>
<gene>
    <name evidence="4" type="ORF">HY29_16775</name>
</gene>
<sequence>MLTCLAALMTLSACSMSEETSAENPQATTADDPPVEIILSEEPEQEAPGESDLGLSGPPVSGGSGSASIPDDIYVPGMGGAPDRGDNESHSAPPPPSPAPTRDHAPAPEIPEDIPAEYAELLEEYADDPETQAVLLDMIRGQGSAGAPPAAAGPGYQKTCQAETTPRRTLLITCQDMATGVLTQATHPIGSDLEAALVTVAKDLSGPDVEMGIVETPLCFWSETVQITDNRFFSMCPEWEYRYSQLAEDAAANFDTGRIAHHAPQQMVLQQPYFLEVAIQPLQKESDQDSVDESLTAAMGTGLAPDSEERALDLSFDTIRAGSVMSVSAVGEGYDILATTPQEQPLLPGTATVWQWQVTPRQPGTPLLTFTVSETVEVNGRSLPRTVKTIPLNISVTRLDDLLADTGPVDTDADTQERSLTSDTSTPVETLVTPPSEASGASLMNASSASGPDADIPGCKWVDGADPDRQAMVLSNLAYSPPVSRLAETHEDGERMTEALSAVGFSVLQCEDLGQRQTVRALSMLGRMAKARTDMGAHPVTFFYYSGHGVNIEGTNFILPTDIPGASPDDIRDMGVSFEQIFNRVSSTVAPTSFVVFDACRTVMDDQSRGLMRAYSPVGWASGVFQAFATEPGKTAADDGVYSEELASNLRTLPDPANVVFKRVQDAVAARTGQKQRPVYTDGTTGGDFYFKEASQ</sequence>
<dbReference type="PROSITE" id="PS50208">
    <property type="entry name" value="CASPASE_P20"/>
    <property type="match status" value="1"/>
</dbReference>
<evidence type="ECO:0000313" key="4">
    <source>
        <dbReference type="EMBL" id="KCZ53621.1"/>
    </source>
</evidence>
<dbReference type="SUPFAM" id="SSF52129">
    <property type="entry name" value="Caspase-like"/>
    <property type="match status" value="1"/>
</dbReference>
<feature type="compositionally biased region" description="Polar residues" evidence="1">
    <location>
        <begin position="17"/>
        <end position="29"/>
    </location>
</feature>
<dbReference type="Proteomes" id="UP000027037">
    <property type="component" value="Unassembled WGS sequence"/>
</dbReference>
<dbReference type="PANTHER" id="PTHR22576">
    <property type="entry name" value="MUCOSA ASSOCIATED LYMPHOID TISSUE LYMPHOMA TRANSLOCATION PROTEIN 1/PARACASPASE"/>
    <property type="match status" value="1"/>
</dbReference>